<evidence type="ECO:0000313" key="3">
    <source>
        <dbReference type="Proteomes" id="UP000774570"/>
    </source>
</evidence>
<dbReference type="Gene3D" id="3.40.710.10">
    <property type="entry name" value="DD-peptidase/beta-lactamase superfamily"/>
    <property type="match status" value="1"/>
</dbReference>
<accession>A0ABS7FL79</accession>
<dbReference type="Proteomes" id="UP000774570">
    <property type="component" value="Unassembled WGS sequence"/>
</dbReference>
<dbReference type="PANTHER" id="PTHR35333">
    <property type="entry name" value="BETA-LACTAMASE"/>
    <property type="match status" value="1"/>
</dbReference>
<comment type="caution">
    <text evidence="2">The sequence shown here is derived from an EMBL/GenBank/DDBJ whole genome shotgun (WGS) entry which is preliminary data.</text>
</comment>
<dbReference type="Pfam" id="PF13354">
    <property type="entry name" value="Beta-lactamase2"/>
    <property type="match status" value="1"/>
</dbReference>
<dbReference type="InterPro" id="IPR045155">
    <property type="entry name" value="Beta-lactam_cat"/>
</dbReference>
<protein>
    <submittedName>
        <fullName evidence="2">Class A beta-lactamase</fullName>
    </submittedName>
</protein>
<keyword evidence="3" id="KW-1185">Reference proteome</keyword>
<name>A0ABS7FL79_9ACTN</name>
<dbReference type="EMBL" id="JAIBOA010000001">
    <property type="protein sequence ID" value="MBW8481116.1"/>
    <property type="molecule type" value="Genomic_DNA"/>
</dbReference>
<dbReference type="PRINTS" id="PR00118">
    <property type="entry name" value="BLACTAMASEA"/>
</dbReference>
<dbReference type="InterPro" id="IPR012338">
    <property type="entry name" value="Beta-lactam/transpept-like"/>
</dbReference>
<gene>
    <name evidence="2" type="primary">bla</name>
    <name evidence="2" type="ORF">K1Y72_01955</name>
</gene>
<sequence length="302" mass="31387">MTALLAAASTACGAATPAPARPVADRAAVERTPAAPPVNVRKEIHALETSRKTRIGAFAVDTGTGRTAGYHDGERFPSLSTFKAIACAAVLAKARRTDPGLPARVVHWTDTEEVDNSPVTKGHGTAGMTVADLCEAAITQSDNTAGNMILRQIGGPAGLTRYYRSLGDPLSRLDRWETDLNIWRPGEHRDTTTAAAMGRDLRATATGGALTAPDRATLTGWMRATITGGARIKSALPPGWTAGNKTGTGSTYGTANDIAVAWPPTGAPVVIAVFSRRTDPAGTADEEAIAGTARVLLRALGR</sequence>
<proteinExistence type="predicted"/>
<feature type="domain" description="Beta-lactamase class A catalytic" evidence="1">
    <location>
        <begin position="57"/>
        <end position="274"/>
    </location>
</feature>
<evidence type="ECO:0000313" key="2">
    <source>
        <dbReference type="EMBL" id="MBW8481116.1"/>
    </source>
</evidence>
<dbReference type="SUPFAM" id="SSF56601">
    <property type="entry name" value="beta-lactamase/transpeptidase-like"/>
    <property type="match status" value="1"/>
</dbReference>
<evidence type="ECO:0000259" key="1">
    <source>
        <dbReference type="Pfam" id="PF13354"/>
    </source>
</evidence>
<dbReference type="NCBIfam" id="NF033103">
    <property type="entry name" value="bla_class_A"/>
    <property type="match status" value="1"/>
</dbReference>
<organism evidence="2 3">
    <name type="scientific">Actinomadura parmotrematis</name>
    <dbReference type="NCBI Taxonomy" id="2864039"/>
    <lineage>
        <taxon>Bacteria</taxon>
        <taxon>Bacillati</taxon>
        <taxon>Actinomycetota</taxon>
        <taxon>Actinomycetes</taxon>
        <taxon>Streptosporangiales</taxon>
        <taxon>Thermomonosporaceae</taxon>
        <taxon>Actinomadura</taxon>
    </lineage>
</organism>
<reference evidence="2 3" key="1">
    <citation type="submission" date="2021-07" db="EMBL/GenBank/DDBJ databases">
        <title>Actinomadura sp. PM05-2 isolated from lichen.</title>
        <authorList>
            <person name="Somphong A."/>
            <person name="Phongsopitanun W."/>
            <person name="Tanasupawat S."/>
            <person name="Peongsungnone V."/>
        </authorList>
    </citation>
    <scope>NUCLEOTIDE SEQUENCE [LARGE SCALE GENOMIC DNA]</scope>
    <source>
        <strain evidence="2 3">PM05-2</strain>
    </source>
</reference>
<dbReference type="PANTHER" id="PTHR35333:SF3">
    <property type="entry name" value="BETA-LACTAMASE-TYPE TRANSPEPTIDASE FOLD CONTAINING PROTEIN"/>
    <property type="match status" value="1"/>
</dbReference>
<dbReference type="InterPro" id="IPR000871">
    <property type="entry name" value="Beta-lactam_class-A"/>
</dbReference>